<dbReference type="EMBL" id="DS231712">
    <property type="protein sequence ID" value="KNB13411.1"/>
    <property type="molecule type" value="Genomic_DNA"/>
</dbReference>
<dbReference type="GeneID" id="28961519"/>
<name>A0A0J9VRH7_FUSO4</name>
<gene>
    <name evidence="2" type="ORF">FOXG_20813</name>
</gene>
<dbReference type="RefSeq" id="XP_018251456.1">
    <property type="nucleotide sequence ID" value="XM_018401121.1"/>
</dbReference>
<evidence type="ECO:0000256" key="1">
    <source>
        <dbReference type="SAM" id="MobiDB-lite"/>
    </source>
</evidence>
<sequence length="136" mass="15594">MDLPVLFLHSVRRLEQSWKWFVIISCGLRGIRRTECRCLIEFIITLNYFTYIYNPNQHTRLTMDFVKNAMSGGSKSGDASKSGSNNQEDYVDKGVDFLNKKVGVNISRDNQEKATDFARSQYEKSTGNKVDPKISN</sequence>
<organism evidence="2 3">
    <name type="scientific">Fusarium oxysporum f. sp. lycopersici (strain 4287 / CBS 123668 / FGSC 9935 / NRRL 34936)</name>
    <name type="common">Fusarium vascular wilt of tomato</name>
    <dbReference type="NCBI Taxonomy" id="426428"/>
    <lineage>
        <taxon>Eukaryota</taxon>
        <taxon>Fungi</taxon>
        <taxon>Dikarya</taxon>
        <taxon>Ascomycota</taxon>
        <taxon>Pezizomycotina</taxon>
        <taxon>Sordariomycetes</taxon>
        <taxon>Hypocreomycetidae</taxon>
        <taxon>Hypocreales</taxon>
        <taxon>Nectriaceae</taxon>
        <taxon>Fusarium</taxon>
        <taxon>Fusarium oxysporum species complex</taxon>
    </lineage>
</organism>
<feature type="region of interest" description="Disordered" evidence="1">
    <location>
        <begin position="115"/>
        <end position="136"/>
    </location>
</feature>
<dbReference type="OrthoDB" id="3050608at2759"/>
<reference evidence="2" key="1">
    <citation type="submission" date="2007-04" db="EMBL/GenBank/DDBJ databases">
        <authorList>
            <consortium name="The Broad Institute Genome Sequencing Platform"/>
            <person name="Birren B."/>
            <person name="Lander E."/>
            <person name="Galagan J."/>
            <person name="Nusbaum C."/>
            <person name="Devon K."/>
            <person name="Ma L.-J."/>
            <person name="Jaffe D."/>
            <person name="Butler J."/>
            <person name="Alvarez P."/>
            <person name="Gnerre S."/>
            <person name="Grabherr M."/>
            <person name="Kleber M."/>
            <person name="Mauceli E."/>
            <person name="Brockman W."/>
            <person name="MacCallum I.A."/>
            <person name="Young S."/>
            <person name="LaButti K."/>
            <person name="DeCaprio D."/>
            <person name="Crawford M."/>
            <person name="Koehrsen M."/>
            <person name="Engels R."/>
            <person name="Montgomery P."/>
            <person name="Pearson M."/>
            <person name="Howarth C."/>
            <person name="Larson L."/>
            <person name="White J."/>
            <person name="O'Leary S."/>
            <person name="Kodira C."/>
            <person name="Zeng Q."/>
            <person name="Yandava C."/>
            <person name="Alvarado L."/>
            <person name="Kistler C."/>
            <person name="Shim W.-B."/>
            <person name="Kang S."/>
            <person name="Woloshuk C."/>
        </authorList>
    </citation>
    <scope>NUCLEOTIDE SEQUENCE</scope>
    <source>
        <strain evidence="2">4287</strain>
    </source>
</reference>
<protein>
    <submittedName>
        <fullName evidence="2">Uncharacterized protein</fullName>
    </submittedName>
</protein>
<evidence type="ECO:0000313" key="2">
    <source>
        <dbReference type="EMBL" id="KNB13411.1"/>
    </source>
</evidence>
<dbReference type="AlphaFoldDB" id="A0A0J9VRH7"/>
<dbReference type="Proteomes" id="UP000009097">
    <property type="component" value="Unassembled WGS sequence"/>
</dbReference>
<dbReference type="VEuPathDB" id="FungiDB:FOXG_20813"/>
<dbReference type="KEGG" id="fox:FOXG_20813"/>
<feature type="compositionally biased region" description="Polar residues" evidence="1">
    <location>
        <begin position="123"/>
        <end position="136"/>
    </location>
</feature>
<proteinExistence type="predicted"/>
<accession>A0A0J9VRH7</accession>
<reference evidence="2" key="2">
    <citation type="journal article" date="2010" name="Nature">
        <title>Comparative genomics reveals mobile pathogenicity chromosomes in Fusarium.</title>
        <authorList>
            <person name="Ma L.J."/>
            <person name="van der Does H.C."/>
            <person name="Borkovich K.A."/>
            <person name="Coleman J.J."/>
            <person name="Daboussi M.J."/>
            <person name="Di Pietro A."/>
            <person name="Dufresne M."/>
            <person name="Freitag M."/>
            <person name="Grabherr M."/>
            <person name="Henrissat B."/>
            <person name="Houterman P.M."/>
            <person name="Kang S."/>
            <person name="Shim W.B."/>
            <person name="Woloshuk C."/>
            <person name="Xie X."/>
            <person name="Xu J.R."/>
            <person name="Antoniw J."/>
            <person name="Baker S.E."/>
            <person name="Bluhm B.H."/>
            <person name="Breakspear A."/>
            <person name="Brown D.W."/>
            <person name="Butchko R.A."/>
            <person name="Chapman S."/>
            <person name="Coulson R."/>
            <person name="Coutinho P.M."/>
            <person name="Danchin E.G."/>
            <person name="Diener A."/>
            <person name="Gale L.R."/>
            <person name="Gardiner D.M."/>
            <person name="Goff S."/>
            <person name="Hammond-Kosack K.E."/>
            <person name="Hilburn K."/>
            <person name="Hua-Van A."/>
            <person name="Jonkers W."/>
            <person name="Kazan K."/>
            <person name="Kodira C.D."/>
            <person name="Koehrsen M."/>
            <person name="Kumar L."/>
            <person name="Lee Y.H."/>
            <person name="Li L."/>
            <person name="Manners J.M."/>
            <person name="Miranda-Saavedra D."/>
            <person name="Mukherjee M."/>
            <person name="Park G."/>
            <person name="Park J."/>
            <person name="Park S.Y."/>
            <person name="Proctor R.H."/>
            <person name="Regev A."/>
            <person name="Ruiz-Roldan M.C."/>
            <person name="Sain D."/>
            <person name="Sakthikumar S."/>
            <person name="Sykes S."/>
            <person name="Schwartz D.C."/>
            <person name="Turgeon B.G."/>
            <person name="Wapinski I."/>
            <person name="Yoder O."/>
            <person name="Young S."/>
            <person name="Zeng Q."/>
            <person name="Zhou S."/>
            <person name="Galagan J."/>
            <person name="Cuomo C.A."/>
            <person name="Kistler H.C."/>
            <person name="Rep M."/>
        </authorList>
    </citation>
    <scope>NUCLEOTIDE SEQUENCE [LARGE SCALE GENOMIC DNA]</scope>
    <source>
        <strain evidence="2">4287</strain>
    </source>
</reference>
<evidence type="ECO:0000313" key="3">
    <source>
        <dbReference type="Proteomes" id="UP000009097"/>
    </source>
</evidence>